<protein>
    <submittedName>
        <fullName evidence="2">Uncharacterized protein</fullName>
    </submittedName>
</protein>
<organism evidence="2 3">
    <name type="scientific">Marinomonas sargassi</name>
    <dbReference type="NCBI Taxonomy" id="2984494"/>
    <lineage>
        <taxon>Bacteria</taxon>
        <taxon>Pseudomonadati</taxon>
        <taxon>Pseudomonadota</taxon>
        <taxon>Gammaproteobacteria</taxon>
        <taxon>Oceanospirillales</taxon>
        <taxon>Oceanospirillaceae</taxon>
        <taxon>Marinomonas</taxon>
    </lineage>
</organism>
<accession>A0ABT2YRS7</accession>
<feature type="region of interest" description="Disordered" evidence="1">
    <location>
        <begin position="128"/>
        <end position="173"/>
    </location>
</feature>
<comment type="caution">
    <text evidence="2">The sequence shown here is derived from an EMBL/GenBank/DDBJ whole genome shotgun (WGS) entry which is preliminary data.</text>
</comment>
<proteinExistence type="predicted"/>
<dbReference type="EMBL" id="JAOVZB010000002">
    <property type="protein sequence ID" value="MCV2402359.1"/>
    <property type="molecule type" value="Genomic_DNA"/>
</dbReference>
<sequence>MRYFLWLVLWMPFFVIGQSIELREIDIYYGEEVIRSQHQVVESSPEEVSIIPVERQEKKLDQHIVLGGSGSVSYVEEGKIAEREQAIYEEVNKRTKESPFTVLFTGHIPEEIQEKRLRVMPDFGLREKADDTDVSAEDVFGGSGASSSESSSTEAPDVGSFAPIGRDTPSGTN</sequence>
<evidence type="ECO:0000256" key="1">
    <source>
        <dbReference type="SAM" id="MobiDB-lite"/>
    </source>
</evidence>
<gene>
    <name evidence="2" type="ORF">OFY17_05590</name>
</gene>
<keyword evidence="3" id="KW-1185">Reference proteome</keyword>
<dbReference type="Proteomes" id="UP001209713">
    <property type="component" value="Unassembled WGS sequence"/>
</dbReference>
<name>A0ABT2YRS7_9GAMM</name>
<evidence type="ECO:0000313" key="3">
    <source>
        <dbReference type="Proteomes" id="UP001209713"/>
    </source>
</evidence>
<evidence type="ECO:0000313" key="2">
    <source>
        <dbReference type="EMBL" id="MCV2402359.1"/>
    </source>
</evidence>
<dbReference type="RefSeq" id="WP_263529739.1">
    <property type="nucleotide sequence ID" value="NZ_JAOVZB010000002.1"/>
</dbReference>
<reference evidence="2 3" key="1">
    <citation type="submission" date="2022-10" db="EMBL/GenBank/DDBJ databases">
        <title>Marinomonas transparenta sp. nov. and Marinomonas sargassi sp. nov., isolated from marine alga (Sargassum natans (L.) Gaillon).</title>
        <authorList>
            <person name="Wang Y."/>
        </authorList>
    </citation>
    <scope>NUCLEOTIDE SEQUENCE [LARGE SCALE GENOMIC DNA]</scope>
    <source>
        <strain evidence="2 3">C2222</strain>
    </source>
</reference>